<proteinExistence type="predicted"/>
<protein>
    <submittedName>
        <fullName evidence="2">Uncharacterized protein</fullName>
    </submittedName>
</protein>
<dbReference type="Proteomes" id="UP000620124">
    <property type="component" value="Unassembled WGS sequence"/>
</dbReference>
<evidence type="ECO:0000313" key="3">
    <source>
        <dbReference type="Proteomes" id="UP000620124"/>
    </source>
</evidence>
<name>A0A8H6X1Z3_9AGAR</name>
<feature type="region of interest" description="Disordered" evidence="1">
    <location>
        <begin position="127"/>
        <end position="169"/>
    </location>
</feature>
<organism evidence="2 3">
    <name type="scientific">Mycena venus</name>
    <dbReference type="NCBI Taxonomy" id="2733690"/>
    <lineage>
        <taxon>Eukaryota</taxon>
        <taxon>Fungi</taxon>
        <taxon>Dikarya</taxon>
        <taxon>Basidiomycota</taxon>
        <taxon>Agaricomycotina</taxon>
        <taxon>Agaricomycetes</taxon>
        <taxon>Agaricomycetidae</taxon>
        <taxon>Agaricales</taxon>
        <taxon>Marasmiineae</taxon>
        <taxon>Mycenaceae</taxon>
        <taxon>Mycena</taxon>
    </lineage>
</organism>
<dbReference type="PANTHER" id="PTHR38846:SF1">
    <property type="entry name" value="C3H1-TYPE DOMAIN-CONTAINING PROTEIN"/>
    <property type="match status" value="1"/>
</dbReference>
<accession>A0A8H6X1Z3</accession>
<evidence type="ECO:0000313" key="2">
    <source>
        <dbReference type="EMBL" id="KAF7332843.1"/>
    </source>
</evidence>
<dbReference type="OrthoDB" id="6105938at2759"/>
<evidence type="ECO:0000256" key="1">
    <source>
        <dbReference type="SAM" id="MobiDB-lite"/>
    </source>
</evidence>
<dbReference type="PANTHER" id="PTHR38846">
    <property type="entry name" value="C3H1-TYPE DOMAIN-CONTAINING PROTEIN"/>
    <property type="match status" value="1"/>
</dbReference>
<keyword evidence="3" id="KW-1185">Reference proteome</keyword>
<dbReference type="EMBL" id="JACAZI010000031">
    <property type="protein sequence ID" value="KAF7332843.1"/>
    <property type="molecule type" value="Genomic_DNA"/>
</dbReference>
<comment type="caution">
    <text evidence="2">The sequence shown here is derived from an EMBL/GenBank/DDBJ whole genome shotgun (WGS) entry which is preliminary data.</text>
</comment>
<feature type="compositionally biased region" description="Low complexity" evidence="1">
    <location>
        <begin position="127"/>
        <end position="137"/>
    </location>
</feature>
<gene>
    <name evidence="2" type="ORF">MVEN_02389200</name>
</gene>
<sequence length="331" mass="37441">MPLASDDEIDGFGLDEFSVDFLEELERAEEAFPSSFCAVPPSSAVTDIVEDQYDSMFLEPCSQEIADALDEMEQPDFVFSQHRSQSERIQSPASTAPDLSLIGNPIKIFERAATPCSTPRVCIKSESASPKAASSSPPSSPIRNTSSRKRLRSESETDSDDEVDCKKHKLSPPTYLSQFFSSYPKYEYDPCGPASQQFQQLRRVYKWSKGDADEALRWEYGDDVNSLENWQRLCRVVEIHPVPNSLEECQFAIEDAHVNLVDLVDIRTTGEPVHRFATEKALSEYTKRTGKIFPRKKAHKGQLLQHLLRRIFRPPPANLMRRGGCWVERGS</sequence>
<dbReference type="AlphaFoldDB" id="A0A8H6X1Z3"/>
<reference evidence="2" key="1">
    <citation type="submission" date="2020-05" db="EMBL/GenBank/DDBJ databases">
        <title>Mycena genomes resolve the evolution of fungal bioluminescence.</title>
        <authorList>
            <person name="Tsai I.J."/>
        </authorList>
    </citation>
    <scope>NUCLEOTIDE SEQUENCE</scope>
    <source>
        <strain evidence="2">CCC161011</strain>
    </source>
</reference>